<gene>
    <name evidence="2" type="ORF">MPP7335_02562</name>
</gene>
<evidence type="ECO:0000313" key="2">
    <source>
        <dbReference type="EMBL" id="SRX80817.1"/>
    </source>
</evidence>
<dbReference type="STRING" id="39692.BST38_00040"/>
<accession>A0A375YI59</accession>
<sequence>MPTLLRLHTDRPGHGSGLRLAASGEIDLSNVDDLKSALADAVAEIGSSGEELVVDLAEVEYVDSAAINVLSAYADAIHRIVVHPYLLSTLRVSGVTELVTVDPVQQ</sequence>
<dbReference type="InterPro" id="IPR036513">
    <property type="entry name" value="STAS_dom_sf"/>
</dbReference>
<dbReference type="Gene3D" id="3.30.750.24">
    <property type="entry name" value="STAS domain"/>
    <property type="match status" value="1"/>
</dbReference>
<evidence type="ECO:0000313" key="3">
    <source>
        <dbReference type="Proteomes" id="UP000252008"/>
    </source>
</evidence>
<dbReference type="InterPro" id="IPR058548">
    <property type="entry name" value="MlaB-like_STAS"/>
</dbReference>
<dbReference type="PROSITE" id="PS50801">
    <property type="entry name" value="STAS"/>
    <property type="match status" value="1"/>
</dbReference>
<dbReference type="Proteomes" id="UP000252008">
    <property type="component" value="Unassembled WGS sequence"/>
</dbReference>
<dbReference type="EMBL" id="UEGS01000001">
    <property type="protein sequence ID" value="SRX80817.1"/>
    <property type="molecule type" value="Genomic_DNA"/>
</dbReference>
<dbReference type="AlphaFoldDB" id="A0A375YI59"/>
<proteinExistence type="predicted"/>
<dbReference type="Pfam" id="PF13466">
    <property type="entry name" value="STAS_2"/>
    <property type="match status" value="1"/>
</dbReference>
<organism evidence="2 3">
    <name type="scientific">Mycolicibacterium parafortuitum</name>
    <name type="common">Mycobacterium parafortuitum</name>
    <dbReference type="NCBI Taxonomy" id="39692"/>
    <lineage>
        <taxon>Bacteria</taxon>
        <taxon>Bacillati</taxon>
        <taxon>Actinomycetota</taxon>
        <taxon>Actinomycetes</taxon>
        <taxon>Mycobacteriales</taxon>
        <taxon>Mycobacteriaceae</taxon>
        <taxon>Mycolicibacterium</taxon>
    </lineage>
</organism>
<dbReference type="SUPFAM" id="SSF52091">
    <property type="entry name" value="SpoIIaa-like"/>
    <property type="match status" value="1"/>
</dbReference>
<keyword evidence="3" id="KW-1185">Reference proteome</keyword>
<dbReference type="InterPro" id="IPR002645">
    <property type="entry name" value="STAS_dom"/>
</dbReference>
<evidence type="ECO:0000259" key="1">
    <source>
        <dbReference type="PROSITE" id="PS50801"/>
    </source>
</evidence>
<reference evidence="2 3" key="1">
    <citation type="submission" date="2018-05" db="EMBL/GenBank/DDBJ databases">
        <authorList>
            <consortium name="IHU Genomes"/>
        </authorList>
    </citation>
    <scope>NUCLEOTIDE SEQUENCE [LARGE SCALE GENOMIC DNA]</scope>
    <source>
        <strain evidence="2 3">P7335</strain>
    </source>
</reference>
<protein>
    <submittedName>
        <fullName evidence="2">Sulfate transporter/antisigma-factor antagonist STAS [Micromonospora aurantiaca ATCC]</fullName>
    </submittedName>
</protein>
<name>A0A375YI59_MYCPF</name>
<dbReference type="CDD" id="cd07043">
    <property type="entry name" value="STAS_anti-anti-sigma_factors"/>
    <property type="match status" value="1"/>
</dbReference>
<dbReference type="RefSeq" id="WP_083141189.1">
    <property type="nucleotide sequence ID" value="NZ_MVID01000001.1"/>
</dbReference>
<feature type="domain" description="STAS" evidence="1">
    <location>
        <begin position="20"/>
        <end position="106"/>
    </location>
</feature>